<keyword evidence="4" id="KW-0663">Pyridoxal phosphate</keyword>
<dbReference type="Proteomes" id="UP000886803">
    <property type="component" value="Unassembled WGS sequence"/>
</dbReference>
<proteinExistence type="inferred from homology"/>
<dbReference type="SUPFAM" id="SSF53383">
    <property type="entry name" value="PLP-dependent transferases"/>
    <property type="match status" value="1"/>
</dbReference>
<protein>
    <submittedName>
        <fullName evidence="8">Aminotransferase class V-fold PLP-dependent enzyme</fullName>
    </submittedName>
</protein>
<dbReference type="GO" id="GO:0008483">
    <property type="term" value="F:transaminase activity"/>
    <property type="evidence" value="ECO:0007669"/>
    <property type="project" value="UniProtKB-KW"/>
</dbReference>
<dbReference type="InterPro" id="IPR008286">
    <property type="entry name" value="Prn/Lys/Arg_de-COase_C"/>
</dbReference>
<reference evidence="8" key="1">
    <citation type="journal article" date="2021" name="PeerJ">
        <title>Extensive microbial diversity within the chicken gut microbiome revealed by metagenomics and culture.</title>
        <authorList>
            <person name="Gilroy R."/>
            <person name="Ravi A."/>
            <person name="Getino M."/>
            <person name="Pursley I."/>
            <person name="Horton D.L."/>
            <person name="Alikhan N.F."/>
            <person name="Baker D."/>
            <person name="Gharbi K."/>
            <person name="Hall N."/>
            <person name="Watson M."/>
            <person name="Adriaenssens E.M."/>
            <person name="Foster-Nyarko E."/>
            <person name="Jarju S."/>
            <person name="Secka A."/>
            <person name="Antonio M."/>
            <person name="Oren A."/>
            <person name="Chaudhuri R.R."/>
            <person name="La Ragione R."/>
            <person name="Hildebrand F."/>
            <person name="Pallen M.J."/>
        </authorList>
    </citation>
    <scope>NUCLEOTIDE SEQUENCE</scope>
    <source>
        <strain evidence="8">ChiBcec8-13705</strain>
    </source>
</reference>
<keyword evidence="3" id="KW-0210">Decarboxylase</keyword>
<dbReference type="Pfam" id="PF01276">
    <property type="entry name" value="OKR_DC_1"/>
    <property type="match status" value="1"/>
</dbReference>
<evidence type="ECO:0000256" key="4">
    <source>
        <dbReference type="ARBA" id="ARBA00022898"/>
    </source>
</evidence>
<dbReference type="InterPro" id="IPR015424">
    <property type="entry name" value="PyrdxlP-dep_Trfase"/>
</dbReference>
<evidence type="ECO:0000313" key="8">
    <source>
        <dbReference type="EMBL" id="HJB41156.1"/>
    </source>
</evidence>
<dbReference type="EMBL" id="DWYG01000014">
    <property type="protein sequence ID" value="HJB41156.1"/>
    <property type="molecule type" value="Genomic_DNA"/>
</dbReference>
<dbReference type="Pfam" id="PF03711">
    <property type="entry name" value="OKR_DC_1_C"/>
    <property type="match status" value="1"/>
</dbReference>
<reference evidence="8" key="2">
    <citation type="submission" date="2021-04" db="EMBL/GenBank/DDBJ databases">
        <authorList>
            <person name="Gilroy R."/>
        </authorList>
    </citation>
    <scope>NUCLEOTIDE SEQUENCE</scope>
    <source>
        <strain evidence="8">ChiBcec8-13705</strain>
    </source>
</reference>
<keyword evidence="5" id="KW-0456">Lyase</keyword>
<dbReference type="GO" id="GO:0016831">
    <property type="term" value="F:carboxy-lyase activity"/>
    <property type="evidence" value="ECO:0007669"/>
    <property type="project" value="UniProtKB-KW"/>
</dbReference>
<dbReference type="InterPro" id="IPR000310">
    <property type="entry name" value="Orn/Lys/Arg_deCO2ase_major_dom"/>
</dbReference>
<comment type="cofactor">
    <cofactor evidence="1">
        <name>pyridoxal 5'-phosphate</name>
        <dbReference type="ChEBI" id="CHEBI:597326"/>
    </cofactor>
</comment>
<name>A0A9D2M485_9FIRM</name>
<dbReference type="PANTHER" id="PTHR43277">
    <property type="entry name" value="ARGININE DECARBOXYLASE"/>
    <property type="match status" value="1"/>
</dbReference>
<comment type="caution">
    <text evidence="8">The sequence shown here is derived from an EMBL/GenBank/DDBJ whole genome shotgun (WGS) entry which is preliminary data.</text>
</comment>
<accession>A0A9D2M485</accession>
<dbReference type="Gene3D" id="3.40.640.10">
    <property type="entry name" value="Type I PLP-dependent aspartate aminotransferase-like (Major domain)"/>
    <property type="match status" value="1"/>
</dbReference>
<evidence type="ECO:0000259" key="7">
    <source>
        <dbReference type="Pfam" id="PF03711"/>
    </source>
</evidence>
<dbReference type="PANTHER" id="PTHR43277:SF4">
    <property type="entry name" value="ARGININE DECARBOXYLASE"/>
    <property type="match status" value="1"/>
</dbReference>
<evidence type="ECO:0000256" key="5">
    <source>
        <dbReference type="ARBA" id="ARBA00023239"/>
    </source>
</evidence>
<evidence type="ECO:0000256" key="1">
    <source>
        <dbReference type="ARBA" id="ARBA00001933"/>
    </source>
</evidence>
<evidence type="ECO:0000256" key="2">
    <source>
        <dbReference type="ARBA" id="ARBA00010671"/>
    </source>
</evidence>
<dbReference type="InterPro" id="IPR036633">
    <property type="entry name" value="Prn/Lys/Arg_de-COase_C_sf"/>
</dbReference>
<dbReference type="AlphaFoldDB" id="A0A9D2M485"/>
<organism evidence="8 9">
    <name type="scientific">Candidatus Gemmiger avicola</name>
    <dbReference type="NCBI Taxonomy" id="2838605"/>
    <lineage>
        <taxon>Bacteria</taxon>
        <taxon>Bacillati</taxon>
        <taxon>Bacillota</taxon>
        <taxon>Clostridia</taxon>
        <taxon>Eubacteriales</taxon>
        <taxon>Gemmiger</taxon>
    </lineage>
</organism>
<dbReference type="InterPro" id="IPR052357">
    <property type="entry name" value="Orn_Lys_Arg_decarboxylase-I"/>
</dbReference>
<dbReference type="InterPro" id="IPR015421">
    <property type="entry name" value="PyrdxlP-dep_Trfase_major"/>
</dbReference>
<evidence type="ECO:0000313" key="9">
    <source>
        <dbReference type="Proteomes" id="UP000886803"/>
    </source>
</evidence>
<keyword evidence="8" id="KW-0032">Aminotransferase</keyword>
<dbReference type="SUPFAM" id="SSF55904">
    <property type="entry name" value="Ornithine decarboxylase C-terminal domain"/>
    <property type="match status" value="1"/>
</dbReference>
<sequence length="480" mass="49506">MAQTEHRLYDQLAAAAQAAYPLHMPGHKRQPGPVPGLPYAWDTTETPATDDLHDAGGILAQAMARTAALCGAARTWYLVNGSTGGLLAAVRALAPAGGTVICARNCHKAVYHAIELGGLHVRWLTPPLDPGWGIYGSVTPDAVAAALQAAPTAACVILTSPTYEGVLSDIAGIAAVCHARGVPLLVDEAHGAHYLPLAQACGWRGGALAAGADVVVQSPHKTLPSLTQTALLHLGAGSLADPEEIERQLDVFETSSPSYPLLASLDGCTGLLAARGAALFAGWRARLDRFYQKTGTLCRLRVLEAGCAAHPAFWSRDDGKILVDGRGAGLTGAALAQALRARRLEPEMQTGTLLLAMTSLADAADALDNLAEALAEVEVETRANSPLPPVATALPAPGAAVLPIAAALRRPHAPCPAAAAAGRTAAEYVWAYPPGVPLLAPGERITPAFLAAADALEAAGTRLHHTRARLPGSVETLAEE</sequence>
<gene>
    <name evidence="8" type="ORF">H9945_01500</name>
</gene>
<evidence type="ECO:0000259" key="6">
    <source>
        <dbReference type="Pfam" id="PF01276"/>
    </source>
</evidence>
<keyword evidence="8" id="KW-0808">Transferase</keyword>
<evidence type="ECO:0000256" key="3">
    <source>
        <dbReference type="ARBA" id="ARBA00022793"/>
    </source>
</evidence>
<feature type="domain" description="Orn/Lys/Arg decarboxylase C-terminal" evidence="7">
    <location>
        <begin position="410"/>
        <end position="458"/>
    </location>
</feature>
<feature type="domain" description="Orn/Lys/Arg decarboxylases family 1 pyridoxal-P attachment site" evidence="6">
    <location>
        <begin position="44"/>
        <end position="268"/>
    </location>
</feature>
<comment type="similarity">
    <text evidence="2">Belongs to the Orn/Lys/Arg decarboxylase class-I family.</text>
</comment>
<dbReference type="Gene3D" id="3.90.100.10">
    <property type="entry name" value="Orn/Lys/Arg decarboxylase, C-terminal domain"/>
    <property type="match status" value="1"/>
</dbReference>